<dbReference type="AlphaFoldDB" id="A0A7Y6DJE9"/>
<sequence>MPPPPMGGPPPLPGLAPRQLVERVFEAVVLAPPNMPGNTPSASWEVENHVDIVELAGVISELFSSPRQPIVIEGVSQKELFNKIRAVPGNETMEFDAMTLSANPAAWTSPEGIIYMGVDSPDYSDNGQLDVDKIRSTIVHESLHYSSYQHVGFQAETDLGATNLNYDEYVTDYFAHQVFTKMFPGAAYKTGYFTKDLNNNFMQWGGNLAKFMVDSGHVTHQELAGSYFGTGKLKALPEPLVSKWKAFAKQKSRPLKF</sequence>
<dbReference type="EMBL" id="JABFMR010000025">
    <property type="protein sequence ID" value="NUT89114.1"/>
    <property type="molecule type" value="Genomic_DNA"/>
</dbReference>
<evidence type="ECO:0000313" key="1">
    <source>
        <dbReference type="EMBL" id="NUT89114.1"/>
    </source>
</evidence>
<protein>
    <submittedName>
        <fullName evidence="1">Toxin</fullName>
    </submittedName>
</protein>
<dbReference type="Proteomes" id="UP000536720">
    <property type="component" value="Unassembled WGS sequence"/>
</dbReference>
<reference evidence="1 2" key="1">
    <citation type="journal article" date="2020" name="Front. Plant Sci.">
        <title>Isolation of Rhizosphere Bacteria That Improve Quality and Water Stress Tolerance in Greenhouse Ornamentals.</title>
        <authorList>
            <person name="Nordstedt N.P."/>
            <person name="Jones M.L."/>
        </authorList>
    </citation>
    <scope>NUCLEOTIDE SEQUENCE [LARGE SCALE GENOMIC DNA]</scope>
    <source>
        <strain evidence="1 2">C7D2</strain>
    </source>
</reference>
<organism evidence="1 2">
    <name type="scientific">Pseudomonas corrugata</name>
    <dbReference type="NCBI Taxonomy" id="47879"/>
    <lineage>
        <taxon>Bacteria</taxon>
        <taxon>Pseudomonadati</taxon>
        <taxon>Pseudomonadota</taxon>
        <taxon>Gammaproteobacteria</taxon>
        <taxon>Pseudomonadales</taxon>
        <taxon>Pseudomonadaceae</taxon>
        <taxon>Pseudomonas</taxon>
    </lineage>
</organism>
<name>A0A7Y6DJE9_9PSED</name>
<evidence type="ECO:0000313" key="2">
    <source>
        <dbReference type="Proteomes" id="UP000536720"/>
    </source>
</evidence>
<proteinExistence type="predicted"/>
<gene>
    <name evidence="1" type="ORF">HNO91_22015</name>
</gene>
<accession>A0A7Y6DJE9</accession>
<comment type="caution">
    <text evidence="1">The sequence shown here is derived from an EMBL/GenBank/DDBJ whole genome shotgun (WGS) entry which is preliminary data.</text>
</comment>